<feature type="non-terminal residue" evidence="2">
    <location>
        <position position="1"/>
    </location>
</feature>
<keyword evidence="1" id="KW-1133">Transmembrane helix</keyword>
<sequence>SHWIVRRRRKSRRPPSFQIPLLIRAPFVHCSALVAFQIFHPNLQLLVQSLNHHCQYGINVVSSPTSNVQFPHDVQQQNMLDQYYNQPNPSVHFQHDSHNFLPLDSPQTHLIHIPPPLTNQRNLLQQTLGLRNLSKQTNKNSLLLLIHEVIRLSYQYRKCQPCDGEKVLNELGAVNGENSEGGRVVD</sequence>
<gene>
    <name evidence="2" type="ORF">THAPSDRAFT_262000</name>
</gene>
<evidence type="ECO:0000313" key="2">
    <source>
        <dbReference type="EMBL" id="EED92660.1"/>
    </source>
</evidence>
<keyword evidence="1" id="KW-0472">Membrane</keyword>
<evidence type="ECO:0000256" key="1">
    <source>
        <dbReference type="SAM" id="Phobius"/>
    </source>
</evidence>
<feature type="transmembrane region" description="Helical" evidence="1">
    <location>
        <begin position="21"/>
        <end position="39"/>
    </location>
</feature>
<dbReference type="Proteomes" id="UP000001449">
    <property type="component" value="Chromosome 4"/>
</dbReference>
<reference evidence="2 3" key="2">
    <citation type="journal article" date="2008" name="Nature">
        <title>The Phaeodactylum genome reveals the evolutionary history of diatom genomes.</title>
        <authorList>
            <person name="Bowler C."/>
            <person name="Allen A.E."/>
            <person name="Badger J.H."/>
            <person name="Grimwood J."/>
            <person name="Jabbari K."/>
            <person name="Kuo A."/>
            <person name="Maheswari U."/>
            <person name="Martens C."/>
            <person name="Maumus F."/>
            <person name="Otillar R.P."/>
            <person name="Rayko E."/>
            <person name="Salamov A."/>
            <person name="Vandepoele K."/>
            <person name="Beszteri B."/>
            <person name="Gruber A."/>
            <person name="Heijde M."/>
            <person name="Katinka M."/>
            <person name="Mock T."/>
            <person name="Valentin K."/>
            <person name="Verret F."/>
            <person name="Berges J.A."/>
            <person name="Brownlee C."/>
            <person name="Cadoret J.P."/>
            <person name="Chiovitti A."/>
            <person name="Choi C.J."/>
            <person name="Coesel S."/>
            <person name="De Martino A."/>
            <person name="Detter J.C."/>
            <person name="Durkin C."/>
            <person name="Falciatore A."/>
            <person name="Fournet J."/>
            <person name="Haruta M."/>
            <person name="Huysman M.J."/>
            <person name="Jenkins B.D."/>
            <person name="Jiroutova K."/>
            <person name="Jorgensen R.E."/>
            <person name="Joubert Y."/>
            <person name="Kaplan A."/>
            <person name="Kroger N."/>
            <person name="Kroth P.G."/>
            <person name="La Roche J."/>
            <person name="Lindquist E."/>
            <person name="Lommer M."/>
            <person name="Martin-Jezequel V."/>
            <person name="Lopez P.J."/>
            <person name="Lucas S."/>
            <person name="Mangogna M."/>
            <person name="McGinnis K."/>
            <person name="Medlin L.K."/>
            <person name="Montsant A."/>
            <person name="Oudot-Le Secq M.P."/>
            <person name="Napoli C."/>
            <person name="Obornik M."/>
            <person name="Parker M.S."/>
            <person name="Petit J.L."/>
            <person name="Porcel B.M."/>
            <person name="Poulsen N."/>
            <person name="Robison M."/>
            <person name="Rychlewski L."/>
            <person name="Rynearson T.A."/>
            <person name="Schmutz J."/>
            <person name="Shapiro H."/>
            <person name="Siaut M."/>
            <person name="Stanley M."/>
            <person name="Sussman M.R."/>
            <person name="Taylor A.R."/>
            <person name="Vardi A."/>
            <person name="von Dassow P."/>
            <person name="Vyverman W."/>
            <person name="Willis A."/>
            <person name="Wyrwicz L.S."/>
            <person name="Rokhsar D.S."/>
            <person name="Weissenbach J."/>
            <person name="Armbrust E.V."/>
            <person name="Green B.R."/>
            <person name="Van de Peer Y."/>
            <person name="Grigoriev I.V."/>
        </authorList>
    </citation>
    <scope>NUCLEOTIDE SEQUENCE [LARGE SCALE GENOMIC DNA]</scope>
    <source>
        <strain evidence="2 3">CCMP1335</strain>
    </source>
</reference>
<dbReference type="EMBL" id="CM000641">
    <property type="protein sequence ID" value="EED92660.1"/>
    <property type="molecule type" value="Genomic_DNA"/>
</dbReference>
<name>B8C0T7_THAPS</name>
<protein>
    <submittedName>
        <fullName evidence="2">Uncharacterized protein</fullName>
    </submittedName>
</protein>
<dbReference type="RefSeq" id="XP_002289123.1">
    <property type="nucleotide sequence ID" value="XM_002289087.1"/>
</dbReference>
<dbReference type="AlphaFoldDB" id="B8C0T7"/>
<keyword evidence="3" id="KW-1185">Reference proteome</keyword>
<evidence type="ECO:0000313" key="3">
    <source>
        <dbReference type="Proteomes" id="UP000001449"/>
    </source>
</evidence>
<dbReference type="HOGENOM" id="CLU_1458122_0_0_1"/>
<dbReference type="InParanoid" id="B8C0T7"/>
<proteinExistence type="predicted"/>
<reference evidence="2 3" key="1">
    <citation type="journal article" date="2004" name="Science">
        <title>The genome of the diatom Thalassiosira pseudonana: ecology, evolution, and metabolism.</title>
        <authorList>
            <person name="Armbrust E.V."/>
            <person name="Berges J.A."/>
            <person name="Bowler C."/>
            <person name="Green B.R."/>
            <person name="Martinez D."/>
            <person name="Putnam N.H."/>
            <person name="Zhou S."/>
            <person name="Allen A.E."/>
            <person name="Apt K.E."/>
            <person name="Bechner M."/>
            <person name="Brzezinski M.A."/>
            <person name="Chaal B.K."/>
            <person name="Chiovitti A."/>
            <person name="Davis A.K."/>
            <person name="Demarest M.S."/>
            <person name="Detter J.C."/>
            <person name="Glavina T."/>
            <person name="Goodstein D."/>
            <person name="Hadi M.Z."/>
            <person name="Hellsten U."/>
            <person name="Hildebrand M."/>
            <person name="Jenkins B.D."/>
            <person name="Jurka J."/>
            <person name="Kapitonov V.V."/>
            <person name="Kroger N."/>
            <person name="Lau W.W."/>
            <person name="Lane T.W."/>
            <person name="Larimer F.W."/>
            <person name="Lippmeier J.C."/>
            <person name="Lucas S."/>
            <person name="Medina M."/>
            <person name="Montsant A."/>
            <person name="Obornik M."/>
            <person name="Parker M.S."/>
            <person name="Palenik B."/>
            <person name="Pazour G.J."/>
            <person name="Richardson P.M."/>
            <person name="Rynearson T.A."/>
            <person name="Saito M.A."/>
            <person name="Schwartz D.C."/>
            <person name="Thamatrakoln K."/>
            <person name="Valentin K."/>
            <person name="Vardi A."/>
            <person name="Wilkerson F.P."/>
            <person name="Rokhsar D.S."/>
        </authorList>
    </citation>
    <scope>NUCLEOTIDE SEQUENCE [LARGE SCALE GENOMIC DNA]</scope>
    <source>
        <strain evidence="2 3">CCMP1335</strain>
    </source>
</reference>
<dbReference type="GeneID" id="7446718"/>
<organism evidence="2 3">
    <name type="scientific">Thalassiosira pseudonana</name>
    <name type="common">Marine diatom</name>
    <name type="synonym">Cyclotella nana</name>
    <dbReference type="NCBI Taxonomy" id="35128"/>
    <lineage>
        <taxon>Eukaryota</taxon>
        <taxon>Sar</taxon>
        <taxon>Stramenopiles</taxon>
        <taxon>Ochrophyta</taxon>
        <taxon>Bacillariophyta</taxon>
        <taxon>Coscinodiscophyceae</taxon>
        <taxon>Thalassiosirophycidae</taxon>
        <taxon>Thalassiosirales</taxon>
        <taxon>Thalassiosiraceae</taxon>
        <taxon>Thalassiosira</taxon>
    </lineage>
</organism>
<dbReference type="KEGG" id="tps:THAPSDRAFT_262000"/>
<dbReference type="PaxDb" id="35128-Thaps262000"/>
<keyword evidence="1" id="KW-0812">Transmembrane</keyword>
<accession>B8C0T7</accession>